<dbReference type="SUPFAM" id="SSF56235">
    <property type="entry name" value="N-terminal nucleophile aminohydrolases (Ntn hydrolases)"/>
    <property type="match status" value="1"/>
</dbReference>
<dbReference type="Gene3D" id="3.60.20.30">
    <property type="entry name" value="(Glycosyl)asparaginase"/>
    <property type="match status" value="1"/>
</dbReference>
<gene>
    <name evidence="4" type="ORF">SELMODRAFT_75939</name>
</gene>
<dbReference type="InterPro" id="IPR029055">
    <property type="entry name" value="Ntn_hydrolases_N"/>
</dbReference>
<dbReference type="InParanoid" id="D8QRG7"/>
<dbReference type="AlphaFoldDB" id="D8QRG7"/>
<dbReference type="OMA" id="RLWCAFT"/>
<dbReference type="GO" id="GO:0051604">
    <property type="term" value="P:protein maturation"/>
    <property type="evidence" value="ECO:0000318"/>
    <property type="project" value="GO_Central"/>
</dbReference>
<dbReference type="PANTHER" id="PTHR10188">
    <property type="entry name" value="L-ASPARAGINASE"/>
    <property type="match status" value="1"/>
</dbReference>
<evidence type="ECO:0000313" key="4">
    <source>
        <dbReference type="EMBL" id="EFJ36774.1"/>
    </source>
</evidence>
<accession>D8QRG7</accession>
<feature type="non-terminal residue" evidence="4">
    <location>
        <position position="1"/>
    </location>
</feature>
<comment type="subunit">
    <text evidence="1">Heterotetramer of two alpha and two beta chains arranged as a dimer of alpha/beta heterodimers.</text>
</comment>
<dbReference type="InterPro" id="IPR000246">
    <property type="entry name" value="Peptidase_T2"/>
</dbReference>
<dbReference type="eggNOG" id="KOG1592">
    <property type="taxonomic scope" value="Eukaryota"/>
</dbReference>
<dbReference type="PANTHER" id="PTHR10188:SF8">
    <property type="entry name" value="THREONINE ASPARTASE 1"/>
    <property type="match status" value="1"/>
</dbReference>
<dbReference type="STRING" id="88036.D8QRG7"/>
<dbReference type="Proteomes" id="UP000001514">
    <property type="component" value="Unassembled WGS sequence"/>
</dbReference>
<dbReference type="KEGG" id="smo:SELMODRAFT_75939"/>
<dbReference type="FunCoup" id="D8QRG7">
    <property type="interactions" value="2941"/>
</dbReference>
<feature type="active site" description="Nucleophile" evidence="2">
    <location>
        <position position="204"/>
    </location>
</feature>
<evidence type="ECO:0008006" key="6">
    <source>
        <dbReference type="Google" id="ProtNLM"/>
    </source>
</evidence>
<dbReference type="HOGENOM" id="CLU_021603_5_0_1"/>
<dbReference type="GO" id="GO:0005737">
    <property type="term" value="C:cytoplasm"/>
    <property type="evidence" value="ECO:0000318"/>
    <property type="project" value="GO_Central"/>
</dbReference>
<reference evidence="4 5" key="1">
    <citation type="journal article" date="2011" name="Science">
        <title>The Selaginella genome identifies genetic changes associated with the evolution of vascular plants.</title>
        <authorList>
            <person name="Banks J.A."/>
            <person name="Nishiyama T."/>
            <person name="Hasebe M."/>
            <person name="Bowman J.L."/>
            <person name="Gribskov M."/>
            <person name="dePamphilis C."/>
            <person name="Albert V.A."/>
            <person name="Aono N."/>
            <person name="Aoyama T."/>
            <person name="Ambrose B.A."/>
            <person name="Ashton N.W."/>
            <person name="Axtell M.J."/>
            <person name="Barker E."/>
            <person name="Barker M.S."/>
            <person name="Bennetzen J.L."/>
            <person name="Bonawitz N.D."/>
            <person name="Chapple C."/>
            <person name="Cheng C."/>
            <person name="Correa L.G."/>
            <person name="Dacre M."/>
            <person name="DeBarry J."/>
            <person name="Dreyer I."/>
            <person name="Elias M."/>
            <person name="Engstrom E.M."/>
            <person name="Estelle M."/>
            <person name="Feng L."/>
            <person name="Finet C."/>
            <person name="Floyd S.K."/>
            <person name="Frommer W.B."/>
            <person name="Fujita T."/>
            <person name="Gramzow L."/>
            <person name="Gutensohn M."/>
            <person name="Harholt J."/>
            <person name="Hattori M."/>
            <person name="Heyl A."/>
            <person name="Hirai T."/>
            <person name="Hiwatashi Y."/>
            <person name="Ishikawa M."/>
            <person name="Iwata M."/>
            <person name="Karol K.G."/>
            <person name="Koehler B."/>
            <person name="Kolukisaoglu U."/>
            <person name="Kubo M."/>
            <person name="Kurata T."/>
            <person name="Lalonde S."/>
            <person name="Li K."/>
            <person name="Li Y."/>
            <person name="Litt A."/>
            <person name="Lyons E."/>
            <person name="Manning G."/>
            <person name="Maruyama T."/>
            <person name="Michael T.P."/>
            <person name="Mikami K."/>
            <person name="Miyazaki S."/>
            <person name="Morinaga S."/>
            <person name="Murata T."/>
            <person name="Mueller-Roeber B."/>
            <person name="Nelson D.R."/>
            <person name="Obara M."/>
            <person name="Oguri Y."/>
            <person name="Olmstead R.G."/>
            <person name="Onodera N."/>
            <person name="Petersen B.L."/>
            <person name="Pils B."/>
            <person name="Prigge M."/>
            <person name="Rensing S.A."/>
            <person name="Riano-Pachon D.M."/>
            <person name="Roberts A.W."/>
            <person name="Sato Y."/>
            <person name="Scheller H.V."/>
            <person name="Schulz B."/>
            <person name="Schulz C."/>
            <person name="Shakirov E.V."/>
            <person name="Shibagaki N."/>
            <person name="Shinohara N."/>
            <person name="Shippen D.E."/>
            <person name="Soerensen I."/>
            <person name="Sotooka R."/>
            <person name="Sugimoto N."/>
            <person name="Sugita M."/>
            <person name="Sumikawa N."/>
            <person name="Tanurdzic M."/>
            <person name="Theissen G."/>
            <person name="Ulvskov P."/>
            <person name="Wakazuki S."/>
            <person name="Weng J.K."/>
            <person name="Willats W.W."/>
            <person name="Wipf D."/>
            <person name="Wolf P.G."/>
            <person name="Yang L."/>
            <person name="Zimmer A.D."/>
            <person name="Zhu Q."/>
            <person name="Mitros T."/>
            <person name="Hellsten U."/>
            <person name="Loque D."/>
            <person name="Otillar R."/>
            <person name="Salamov A."/>
            <person name="Schmutz J."/>
            <person name="Shapiro H."/>
            <person name="Lindquist E."/>
            <person name="Lucas S."/>
            <person name="Rokhsar D."/>
            <person name="Grigoriev I.V."/>
        </authorList>
    </citation>
    <scope>NUCLEOTIDE SEQUENCE [LARGE SCALE GENOMIC DNA]</scope>
</reference>
<protein>
    <recommendedName>
        <fullName evidence="6">Threonine aspartase</fullName>
    </recommendedName>
</protein>
<name>D8QRG7_SELML</name>
<keyword evidence="5" id="KW-1185">Reference proteome</keyword>
<evidence type="ECO:0000256" key="2">
    <source>
        <dbReference type="PIRSR" id="PIRSR600246-1"/>
    </source>
</evidence>
<evidence type="ECO:0000313" key="5">
    <source>
        <dbReference type="Proteomes" id="UP000001514"/>
    </source>
</evidence>
<dbReference type="InterPro" id="IPR037464">
    <property type="entry name" value="Taspase1"/>
</dbReference>
<proteinExistence type="predicted"/>
<organism evidence="5">
    <name type="scientific">Selaginella moellendorffii</name>
    <name type="common">Spikemoss</name>
    <dbReference type="NCBI Taxonomy" id="88036"/>
    <lineage>
        <taxon>Eukaryota</taxon>
        <taxon>Viridiplantae</taxon>
        <taxon>Streptophyta</taxon>
        <taxon>Embryophyta</taxon>
        <taxon>Tracheophyta</taxon>
        <taxon>Lycopodiopsida</taxon>
        <taxon>Selaginellales</taxon>
        <taxon>Selaginellaceae</taxon>
        <taxon>Selaginella</taxon>
    </lineage>
</organism>
<feature type="site" description="Cleavage; by autolysis" evidence="3">
    <location>
        <begin position="203"/>
        <end position="204"/>
    </location>
</feature>
<dbReference type="Gramene" id="EFJ36774">
    <property type="protein sequence ID" value="EFJ36774"/>
    <property type="gene ID" value="SELMODRAFT_75939"/>
</dbReference>
<sequence length="365" mass="38526">AGMAMKSKARFFVAVHVGAGYHAQSNSKNYRRAMRRACLAAAAVLSQSSGTSMDAVVAAIKALEDDEITNAGRGSNLTQEGNVECDASIMDDSGSFGAVGATSGVSNPIEVAALLAKESTHGSSSLGLIPPIFIVGDGARQWAKEHGIETMESPEHALVTNRSKEQWLKYKNMMTSMDSSFPNFFSYLEQPESNLSREDVIQDTVGAVCVDDKGNISAGVSSGGIAMKAKGRVGLAAVYGCGCWATSNLSSSVGCSTSGAGERLIKSLLARECCHSVWESDAGPVSVCSDILLKLNQGHLASQKQDAGILLLQSFKSFVSDICGLKSIMIVFQPNRLEGVEFLAAHTAPSFGIGYFANFMERPKV</sequence>
<evidence type="ECO:0000256" key="3">
    <source>
        <dbReference type="PIRSR" id="PIRSR600246-3"/>
    </source>
</evidence>
<dbReference type="GO" id="GO:0004298">
    <property type="term" value="F:threonine-type endopeptidase activity"/>
    <property type="evidence" value="ECO:0000318"/>
    <property type="project" value="GO_Central"/>
</dbReference>
<evidence type="ECO:0000256" key="1">
    <source>
        <dbReference type="ARBA" id="ARBA00011601"/>
    </source>
</evidence>
<dbReference type="CDD" id="cd04514">
    <property type="entry name" value="Taspase1_like"/>
    <property type="match status" value="1"/>
</dbReference>
<dbReference type="Pfam" id="PF01112">
    <property type="entry name" value="Asparaginase_2"/>
    <property type="match status" value="1"/>
</dbReference>
<dbReference type="EMBL" id="GL377566">
    <property type="protein sequence ID" value="EFJ36774.1"/>
    <property type="molecule type" value="Genomic_DNA"/>
</dbReference>